<evidence type="ECO:0000256" key="1">
    <source>
        <dbReference type="ARBA" id="ARBA00001957"/>
    </source>
</evidence>
<dbReference type="Gene3D" id="3.30.559.10">
    <property type="entry name" value="Chloramphenicol acetyltransferase-like domain"/>
    <property type="match status" value="2"/>
</dbReference>
<keyword evidence="3" id="KW-0597">Phosphoprotein</keyword>
<gene>
    <name evidence="5" type="primary">tycC_1</name>
    <name evidence="5" type="ORF">VSP9026_01429</name>
</gene>
<reference evidence="5 6" key="1">
    <citation type="submission" date="2016-12" db="EMBL/GenBank/DDBJ databases">
        <authorList>
            <person name="Song W.-J."/>
            <person name="Kurnit D.M."/>
        </authorList>
    </citation>
    <scope>NUCLEOTIDE SEQUENCE [LARGE SCALE GENOMIC DNA]</scope>
    <source>
        <strain evidence="5 6">CECT 9026</strain>
    </source>
</reference>
<dbReference type="PROSITE" id="PS50075">
    <property type="entry name" value="CARRIER"/>
    <property type="match status" value="1"/>
</dbReference>
<name>A0A1N6M2U2_9VIBR</name>
<dbReference type="OrthoDB" id="9757559at2"/>
<dbReference type="RefSeq" id="WP_074372317.1">
    <property type="nucleotide sequence ID" value="NZ_AP024907.1"/>
</dbReference>
<protein>
    <submittedName>
        <fullName evidence="5">Tyrocidine synthase 3</fullName>
    </submittedName>
</protein>
<proteinExistence type="predicted"/>
<dbReference type="GO" id="GO:0031177">
    <property type="term" value="F:phosphopantetheine binding"/>
    <property type="evidence" value="ECO:0007669"/>
    <property type="project" value="TreeGrafter"/>
</dbReference>
<dbReference type="EMBL" id="FSSB01000009">
    <property type="protein sequence ID" value="SIO93759.1"/>
    <property type="molecule type" value="Genomic_DNA"/>
</dbReference>
<dbReference type="InterPro" id="IPR042099">
    <property type="entry name" value="ANL_N_sf"/>
</dbReference>
<dbReference type="Gene3D" id="3.30.559.30">
    <property type="entry name" value="Nonribosomal peptide synthetase, condensation domain"/>
    <property type="match status" value="2"/>
</dbReference>
<dbReference type="PROSITE" id="PS00012">
    <property type="entry name" value="PHOSPHOPANTETHEINE"/>
    <property type="match status" value="1"/>
</dbReference>
<dbReference type="Pfam" id="PF00501">
    <property type="entry name" value="AMP-binding"/>
    <property type="match status" value="1"/>
</dbReference>
<dbReference type="Proteomes" id="UP000184774">
    <property type="component" value="Unassembled WGS sequence"/>
</dbReference>
<dbReference type="InterPro" id="IPR036736">
    <property type="entry name" value="ACP-like_sf"/>
</dbReference>
<dbReference type="GO" id="GO:0005737">
    <property type="term" value="C:cytoplasm"/>
    <property type="evidence" value="ECO:0007669"/>
    <property type="project" value="TreeGrafter"/>
</dbReference>
<evidence type="ECO:0000256" key="2">
    <source>
        <dbReference type="ARBA" id="ARBA00022450"/>
    </source>
</evidence>
<evidence type="ECO:0000313" key="5">
    <source>
        <dbReference type="EMBL" id="SIO93759.1"/>
    </source>
</evidence>
<dbReference type="GO" id="GO:0043041">
    <property type="term" value="P:amino acid activation for nonribosomal peptide biosynthetic process"/>
    <property type="evidence" value="ECO:0007669"/>
    <property type="project" value="TreeGrafter"/>
</dbReference>
<dbReference type="Gene3D" id="1.10.1200.10">
    <property type="entry name" value="ACP-like"/>
    <property type="match status" value="1"/>
</dbReference>
<dbReference type="Gene3D" id="3.40.50.12780">
    <property type="entry name" value="N-terminal domain of ligase-like"/>
    <property type="match status" value="1"/>
</dbReference>
<dbReference type="InterPro" id="IPR006162">
    <property type="entry name" value="Ppantetheine_attach_site"/>
</dbReference>
<organism evidence="5 6">
    <name type="scientific">Vibrio spartinae</name>
    <dbReference type="NCBI Taxonomy" id="1918945"/>
    <lineage>
        <taxon>Bacteria</taxon>
        <taxon>Pseudomonadati</taxon>
        <taxon>Pseudomonadota</taxon>
        <taxon>Gammaproteobacteria</taxon>
        <taxon>Vibrionales</taxon>
        <taxon>Vibrionaceae</taxon>
        <taxon>Vibrio</taxon>
    </lineage>
</organism>
<accession>A0A1N6M2U2</accession>
<evidence type="ECO:0000259" key="4">
    <source>
        <dbReference type="PROSITE" id="PS50075"/>
    </source>
</evidence>
<dbReference type="InterPro" id="IPR023213">
    <property type="entry name" value="CAT-like_dom_sf"/>
</dbReference>
<comment type="cofactor">
    <cofactor evidence="1">
        <name>pantetheine 4'-phosphate</name>
        <dbReference type="ChEBI" id="CHEBI:47942"/>
    </cofactor>
</comment>
<evidence type="ECO:0000256" key="3">
    <source>
        <dbReference type="ARBA" id="ARBA00022553"/>
    </source>
</evidence>
<keyword evidence="2" id="KW-0596">Phosphopantetheine</keyword>
<dbReference type="GO" id="GO:0003824">
    <property type="term" value="F:catalytic activity"/>
    <property type="evidence" value="ECO:0007669"/>
    <property type="project" value="InterPro"/>
</dbReference>
<evidence type="ECO:0000313" key="6">
    <source>
        <dbReference type="Proteomes" id="UP000184774"/>
    </source>
</evidence>
<sequence length="1443" mass="163318">MHDVYGSYTPWQKAHPQQAVLYNMFLENAEKCDLYKISQLYQVHDCTVERLSKSIQKVISDLPMLGARFRCTNDVVEVCFANRYTPSVEQRQVSEILSSHSFTRADIEQGELVKVSVWPGEDCCQFILSIHHIVCDARSVAYIEAQLEKELSGKLGLSTASADLARYQAYTNEVIAWHDSEEKVVQLSYWREQLTNYKSDLTLVNLEKQIDRADDAAFSFAFQLGEPAVHRFNHVVESAEVTPFILMLALTEIFLARHFDQEKFILNVSLDQRNYWNASTDVGLYSSYLPACCYVKPEQHFDALLAQVQDDFYEGLSNGKVSLFDLIIESEVDVTRASALLEFTESAGVYGALEYLSSFNEKTDFPLVISANRTASSLNIKVEGRADHYQNESRFHGMCLAFQQLIEKSLLHPDTNVAISKINNDVYQKTKEQLSFHRQPSHLIREFEKVVQEYNQCPAIRFEQEIYTFDWLNQKANQIARTLINAFEIRPHATICILVERSALLLPIIISILKTRAQYVPLSPYDGEARLRRQLELIQPDLVITSQVFEGMLNGSCSEVIVTDRALFESDESSENLALAYSPEDIAYTIFTSGSTGMPKGVVVPHQGITYTVLYRQHYYSLDSSDVILQYPSVFYDSAVNDYFSTLLSGASLVLFPDNDRNDVAALARLIKNHQVTHFMMVPAIYLALLESHSGSLKGVRQVVLCGDNLSISLIHHHQKSLPETEVYNEYGPAETSVWSTVYQFGPEDDEVLIGKGIAHHLVDIIHPKWGLCFDNEVGEICVSGPGLAQGYLRNPVVTEEKFVTHPIHGQRMYRTGDLAYRNMAGELRFVGRVDNFVKIAGAGVELEEVERVVGETLAVNRFYLVHVEGDDNIGTLLCLYESGTNTELLNRGRLKTFLPARMVPTHYIDIAEIPLSVNGKVDRKALKRIAQDYLDSLVQTAAFSAADQLQQIWHKTLGNVEICETTSLYDLGASSLDFIQLSKDLNESLAHPIPLRELMTHSTFKEWLSLYEAATKNRQTHSTACDVWSASASACRYLVTSLLQQDKSIFNILDYWKLDSECPVACLSLACQAVIRQHDILSSAFLFEKGRITSKPVTVDIDQIYQELEIQEGSLEDALNRIFKSSLSLSTQLFQFYLLHYGTERYFVMLIHHAIADVFSIDRIIADIERHVFAASAVEHRDLAAHGEHHAIDATYLREAEQYWEQNPAGEESYLLNLPVDFPREQKSGAGSVCHHVLTGLRRVVASASLRYRTTEFNVLSSALALMLSDITQSSRVSFGFPYNIRRLLNSEEVGCFLNPIPVAMDIEVHTTTDQVIHAVSETIADSMAYGAYPFERIISGKGIKWSKGRFPLFDVGLTLESLDRPEIPSSKYFIKQSFTPDRVFSQNDFWFYINFEQDDIVLDVLFDSSLYREESIAHFIAVFSRKLYEIVSPNQVAVSLL</sequence>
<dbReference type="Pfam" id="PF00550">
    <property type="entry name" value="PP-binding"/>
    <property type="match status" value="1"/>
</dbReference>
<dbReference type="InterPro" id="IPR001242">
    <property type="entry name" value="Condensation_dom"/>
</dbReference>
<dbReference type="PANTHER" id="PTHR45527:SF1">
    <property type="entry name" value="FATTY ACID SYNTHASE"/>
    <property type="match status" value="1"/>
</dbReference>
<dbReference type="InterPro" id="IPR009081">
    <property type="entry name" value="PP-bd_ACP"/>
</dbReference>
<feature type="domain" description="Carrier" evidence="4">
    <location>
        <begin position="941"/>
        <end position="1016"/>
    </location>
</feature>
<dbReference type="NCBIfam" id="TIGR01733">
    <property type="entry name" value="AA-adenyl-dom"/>
    <property type="match status" value="1"/>
</dbReference>
<dbReference type="InterPro" id="IPR010071">
    <property type="entry name" value="AA_adenyl_dom"/>
</dbReference>
<dbReference type="Pfam" id="PF00668">
    <property type="entry name" value="Condensation"/>
    <property type="match status" value="2"/>
</dbReference>
<dbReference type="InterPro" id="IPR045851">
    <property type="entry name" value="AMP-bd_C_sf"/>
</dbReference>
<dbReference type="InterPro" id="IPR000873">
    <property type="entry name" value="AMP-dep_synth/lig_dom"/>
</dbReference>
<dbReference type="GO" id="GO:0044550">
    <property type="term" value="P:secondary metabolite biosynthetic process"/>
    <property type="evidence" value="ECO:0007669"/>
    <property type="project" value="TreeGrafter"/>
</dbReference>
<dbReference type="SUPFAM" id="SSF56801">
    <property type="entry name" value="Acetyl-CoA synthetase-like"/>
    <property type="match status" value="1"/>
</dbReference>
<dbReference type="Gene3D" id="3.30.300.30">
    <property type="match status" value="1"/>
</dbReference>
<dbReference type="SUPFAM" id="SSF52777">
    <property type="entry name" value="CoA-dependent acyltransferases"/>
    <property type="match status" value="4"/>
</dbReference>
<dbReference type="PANTHER" id="PTHR45527">
    <property type="entry name" value="NONRIBOSOMAL PEPTIDE SYNTHETASE"/>
    <property type="match status" value="1"/>
</dbReference>
<dbReference type="SUPFAM" id="SSF47336">
    <property type="entry name" value="ACP-like"/>
    <property type="match status" value="1"/>
</dbReference>